<protein>
    <recommendedName>
        <fullName evidence="1">propanoyl-CoA C-acyltransferase</fullName>
        <ecNumber evidence="1">2.3.1.176</ecNumber>
    </recommendedName>
    <alternativeName>
        <fullName evidence="7">Propanoyl-CoA C-acyltransferase</fullName>
    </alternativeName>
</protein>
<keyword evidence="2" id="KW-0813">Transport</keyword>
<evidence type="ECO:0000256" key="1">
    <source>
        <dbReference type="ARBA" id="ARBA00012352"/>
    </source>
</evidence>
<keyword evidence="4" id="KW-0445">Lipid transport</keyword>
<dbReference type="Pfam" id="PF00108">
    <property type="entry name" value="Thiolase_N"/>
    <property type="match status" value="1"/>
</dbReference>
<dbReference type="RefSeq" id="WP_092686487.1">
    <property type="nucleotide sequence ID" value="NZ_FNBK01000001.1"/>
</dbReference>
<keyword evidence="6" id="KW-0414">Isoprene biosynthesis</keyword>
<proteinExistence type="predicted"/>
<evidence type="ECO:0000256" key="6">
    <source>
        <dbReference type="ARBA" id="ARBA00023229"/>
    </source>
</evidence>
<gene>
    <name evidence="10" type="ORF">SAMN05216218_10187</name>
</gene>
<dbReference type="GO" id="GO:0008289">
    <property type="term" value="F:lipid binding"/>
    <property type="evidence" value="ECO:0007669"/>
    <property type="project" value="UniProtKB-KW"/>
</dbReference>
<dbReference type="PROSITE" id="PS00737">
    <property type="entry name" value="THIOLASE_2"/>
    <property type="match status" value="1"/>
</dbReference>
<dbReference type="SUPFAM" id="SSF53901">
    <property type="entry name" value="Thiolase-like"/>
    <property type="match status" value="1"/>
</dbReference>
<evidence type="ECO:0000313" key="10">
    <source>
        <dbReference type="EMBL" id="SDE72564.1"/>
    </source>
</evidence>
<evidence type="ECO:0000256" key="4">
    <source>
        <dbReference type="ARBA" id="ARBA00023055"/>
    </source>
</evidence>
<dbReference type="OrthoDB" id="167534at2157"/>
<dbReference type="GO" id="GO:0006869">
    <property type="term" value="P:lipid transport"/>
    <property type="evidence" value="ECO:0007669"/>
    <property type="project" value="UniProtKB-KW"/>
</dbReference>
<dbReference type="EMBL" id="FNBK01000001">
    <property type="protein sequence ID" value="SDE72564.1"/>
    <property type="molecule type" value="Genomic_DNA"/>
</dbReference>
<dbReference type="CDD" id="cd00829">
    <property type="entry name" value="SCP-x_thiolase"/>
    <property type="match status" value="1"/>
</dbReference>
<dbReference type="InterPro" id="IPR020613">
    <property type="entry name" value="Thiolase_CS"/>
</dbReference>
<keyword evidence="5" id="KW-0446">Lipid-binding</keyword>
<organism evidence="10 11">
    <name type="scientific">Halorientalis regularis</name>
    <dbReference type="NCBI Taxonomy" id="660518"/>
    <lineage>
        <taxon>Archaea</taxon>
        <taxon>Methanobacteriati</taxon>
        <taxon>Methanobacteriota</taxon>
        <taxon>Stenosarchaea group</taxon>
        <taxon>Halobacteria</taxon>
        <taxon>Halobacteriales</taxon>
        <taxon>Haloarculaceae</taxon>
        <taxon>Halorientalis</taxon>
    </lineage>
</organism>
<evidence type="ECO:0000313" key="11">
    <source>
        <dbReference type="Proteomes" id="UP000199076"/>
    </source>
</evidence>
<dbReference type="InterPro" id="IPR016039">
    <property type="entry name" value="Thiolase-like"/>
</dbReference>
<reference evidence="11" key="1">
    <citation type="submission" date="2016-10" db="EMBL/GenBank/DDBJ databases">
        <authorList>
            <person name="Varghese N."/>
            <person name="Submissions S."/>
        </authorList>
    </citation>
    <scope>NUCLEOTIDE SEQUENCE [LARGE SCALE GENOMIC DNA]</scope>
    <source>
        <strain evidence="11">IBRC-M 10760</strain>
    </source>
</reference>
<dbReference type="InterPro" id="IPR055140">
    <property type="entry name" value="Thiolase_C_2"/>
</dbReference>
<dbReference type="InterPro" id="IPR020616">
    <property type="entry name" value="Thiolase_N"/>
</dbReference>
<dbReference type="GO" id="GO:0016747">
    <property type="term" value="F:acyltransferase activity, transferring groups other than amino-acyl groups"/>
    <property type="evidence" value="ECO:0007669"/>
    <property type="project" value="InterPro"/>
</dbReference>
<evidence type="ECO:0000256" key="3">
    <source>
        <dbReference type="ARBA" id="ARBA00022679"/>
    </source>
</evidence>
<evidence type="ECO:0000256" key="2">
    <source>
        <dbReference type="ARBA" id="ARBA00022448"/>
    </source>
</evidence>
<dbReference type="PIRSF" id="PIRSF000429">
    <property type="entry name" value="Ac-CoA_Ac_transf"/>
    <property type="match status" value="1"/>
</dbReference>
<feature type="domain" description="Thiolase C-terminal" evidence="9">
    <location>
        <begin position="242"/>
        <end position="368"/>
    </location>
</feature>
<feature type="domain" description="Thiolase N-terminal" evidence="8">
    <location>
        <begin position="6"/>
        <end position="219"/>
    </location>
</feature>
<dbReference type="STRING" id="660518.SAMN05216218_10187"/>
<dbReference type="PANTHER" id="PTHR42870">
    <property type="entry name" value="ACETYL-COA C-ACETYLTRANSFERASE"/>
    <property type="match status" value="1"/>
</dbReference>
<evidence type="ECO:0000259" key="9">
    <source>
        <dbReference type="Pfam" id="PF22691"/>
    </source>
</evidence>
<accession>A0A1G7F9R3</accession>
<dbReference type="InterPro" id="IPR002155">
    <property type="entry name" value="Thiolase"/>
</dbReference>
<dbReference type="Proteomes" id="UP000199076">
    <property type="component" value="Unassembled WGS sequence"/>
</dbReference>
<sequence length="385" mass="41148">MTDPHVVGAGMIDFGELYEQSFDDLLESAYLSLIENVDKGVDPSDIDAAWYGTIDIANEGSSGSAVAHATGLFETPITRVENACATGSDAFRNAAQAVKAGDAEVALVIGAEKMTDSTEGLIASAALERLWRGRGVTMPAYFGMRATRHLEEYETTREQIAEISVKNHENGTKYPHAHQQFECTVEDVKESPTVSYPLNLYDCCPVTDGACAVLVTSEERAREFTDDPIRVAGYGLASDTFQRGAPEALTNFPATRQASSQAYERAGLGPDDIDVAEVHDCFSITELITYEDLGFCEDGKGGQFVDEGRPHLDGDKPVNPSGGLLSKGHPIGATGVAQIAEIFEQLRGEAGDVQVDSPEVGLQHNIGIGRNATGAVSCVNILERP</sequence>
<dbReference type="Gene3D" id="3.40.47.10">
    <property type="match status" value="1"/>
</dbReference>
<dbReference type="Pfam" id="PF22691">
    <property type="entry name" value="Thiolase_C_1"/>
    <property type="match status" value="1"/>
</dbReference>
<keyword evidence="11" id="KW-1185">Reference proteome</keyword>
<evidence type="ECO:0000256" key="5">
    <source>
        <dbReference type="ARBA" id="ARBA00023121"/>
    </source>
</evidence>
<dbReference type="GO" id="GO:0008299">
    <property type="term" value="P:isoprenoid biosynthetic process"/>
    <property type="evidence" value="ECO:0007669"/>
    <property type="project" value="UniProtKB-KW"/>
</dbReference>
<evidence type="ECO:0000256" key="7">
    <source>
        <dbReference type="ARBA" id="ARBA00032316"/>
    </source>
</evidence>
<dbReference type="PANTHER" id="PTHR42870:SF1">
    <property type="entry name" value="NON-SPECIFIC LIPID-TRANSFER PROTEIN-LIKE 2"/>
    <property type="match status" value="1"/>
</dbReference>
<dbReference type="AlphaFoldDB" id="A0A1G7F9R3"/>
<dbReference type="EC" id="2.3.1.176" evidence="1"/>
<evidence type="ECO:0000259" key="8">
    <source>
        <dbReference type="Pfam" id="PF00108"/>
    </source>
</evidence>
<name>A0A1G7F9R3_9EURY</name>
<keyword evidence="3 10" id="KW-0808">Transferase</keyword>